<comment type="caution">
    <text evidence="3">The sequence shown here is derived from an EMBL/GenBank/DDBJ whole genome shotgun (WGS) entry which is preliminary data.</text>
</comment>
<feature type="chain" id="PRO_5047539556" description="DUF8094 domain-containing protein" evidence="1">
    <location>
        <begin position="28"/>
        <end position="336"/>
    </location>
</feature>
<keyword evidence="1" id="KW-0732">Signal</keyword>
<proteinExistence type="predicted"/>
<evidence type="ECO:0000313" key="4">
    <source>
        <dbReference type="Proteomes" id="UP001595955"/>
    </source>
</evidence>
<organism evidence="3 4">
    <name type="scientific">Georgenia faecalis</name>
    <dbReference type="NCBI Taxonomy" id="2483799"/>
    <lineage>
        <taxon>Bacteria</taxon>
        <taxon>Bacillati</taxon>
        <taxon>Actinomycetota</taxon>
        <taxon>Actinomycetes</taxon>
        <taxon>Micrococcales</taxon>
        <taxon>Bogoriellaceae</taxon>
        <taxon>Georgenia</taxon>
    </lineage>
</organism>
<keyword evidence="4" id="KW-1185">Reference proteome</keyword>
<evidence type="ECO:0000259" key="2">
    <source>
        <dbReference type="Pfam" id="PF26366"/>
    </source>
</evidence>
<gene>
    <name evidence="3" type="ORF">ACFO3F_11905</name>
</gene>
<sequence length="336" mass="34843">MTTNSWTRRGARTAAAAVVVLSLGACAGEVPQPDPDPVASTPAPVLDEDRIDRVLADIDETIAEADAALDPALLAERFSGPALAMREAEYRLAAASDGEYTPTPLTTDSQVEVVAATDTWPRTVLVVSHPPEGSNLPLLIALTQPDARSQYTVWLWTRLLPGVATPPTANPETGSTPLAGDAEGLRATPDETLAAYAETLNNPDSANAGLFAEDAYKTAYREELTTLAATIEAAGSVARTNEVIPGSVAALSTSDGGAIVVGALRSQLTLSRTVEGATLHAGGSIGTLLGDDTIVENAVDGVYDVTLAFHVPPADSDEPIEVLGADQILVEVVEQE</sequence>
<protein>
    <recommendedName>
        <fullName evidence="2">DUF8094 domain-containing protein</fullName>
    </recommendedName>
</protein>
<reference evidence="4" key="1">
    <citation type="journal article" date="2019" name="Int. J. Syst. Evol. Microbiol.">
        <title>The Global Catalogue of Microorganisms (GCM) 10K type strain sequencing project: providing services to taxonomists for standard genome sequencing and annotation.</title>
        <authorList>
            <consortium name="The Broad Institute Genomics Platform"/>
            <consortium name="The Broad Institute Genome Sequencing Center for Infectious Disease"/>
            <person name="Wu L."/>
            <person name="Ma J."/>
        </authorList>
    </citation>
    <scope>NUCLEOTIDE SEQUENCE [LARGE SCALE GENOMIC DNA]</scope>
    <source>
        <strain evidence="4">JCM 3369</strain>
    </source>
</reference>
<dbReference type="RefSeq" id="WP_122823423.1">
    <property type="nucleotide sequence ID" value="NZ_CP033325.1"/>
</dbReference>
<evidence type="ECO:0000313" key="3">
    <source>
        <dbReference type="EMBL" id="MFC4555954.1"/>
    </source>
</evidence>
<dbReference type="Pfam" id="PF26366">
    <property type="entry name" value="DUF8094"/>
    <property type="match status" value="1"/>
</dbReference>
<dbReference type="InterPro" id="IPR058407">
    <property type="entry name" value="DUF8094"/>
</dbReference>
<accession>A0ABV9DCH3</accession>
<dbReference type="Proteomes" id="UP001595955">
    <property type="component" value="Unassembled WGS sequence"/>
</dbReference>
<feature type="signal peptide" evidence="1">
    <location>
        <begin position="1"/>
        <end position="27"/>
    </location>
</feature>
<evidence type="ECO:0000256" key="1">
    <source>
        <dbReference type="SAM" id="SignalP"/>
    </source>
</evidence>
<feature type="domain" description="DUF8094" evidence="2">
    <location>
        <begin position="43"/>
        <end position="325"/>
    </location>
</feature>
<name>A0ABV9DCH3_9MICO</name>
<dbReference type="EMBL" id="JBHSGF010000008">
    <property type="protein sequence ID" value="MFC4555954.1"/>
    <property type="molecule type" value="Genomic_DNA"/>
</dbReference>